<organism evidence="8 9">
    <name type="scientific">Tripterygium wilfordii</name>
    <name type="common">Thunder God vine</name>
    <dbReference type="NCBI Taxonomy" id="458696"/>
    <lineage>
        <taxon>Eukaryota</taxon>
        <taxon>Viridiplantae</taxon>
        <taxon>Streptophyta</taxon>
        <taxon>Embryophyta</taxon>
        <taxon>Tracheophyta</taxon>
        <taxon>Spermatophyta</taxon>
        <taxon>Magnoliopsida</taxon>
        <taxon>eudicotyledons</taxon>
        <taxon>Gunneridae</taxon>
        <taxon>Pentapetalae</taxon>
        <taxon>rosids</taxon>
        <taxon>fabids</taxon>
        <taxon>Celastrales</taxon>
        <taxon>Celastraceae</taxon>
        <taxon>Tripterygium</taxon>
    </lineage>
</organism>
<evidence type="ECO:0000256" key="1">
    <source>
        <dbReference type="ARBA" id="ARBA00004141"/>
    </source>
</evidence>
<dbReference type="PANTHER" id="PTHR48041">
    <property type="entry name" value="ABC TRANSPORTER G FAMILY MEMBER 28"/>
    <property type="match status" value="1"/>
</dbReference>
<dbReference type="PANTHER" id="PTHR48041:SF73">
    <property type="entry name" value="ABC TRANSPORTER G FAMILY MEMBER STR"/>
    <property type="match status" value="1"/>
</dbReference>
<dbReference type="InParanoid" id="A0A7J7CKH7"/>
<evidence type="ECO:0000313" key="8">
    <source>
        <dbReference type="EMBL" id="KAF5734575.1"/>
    </source>
</evidence>
<name>A0A7J7CKH7_TRIWF</name>
<evidence type="ECO:0000259" key="7">
    <source>
        <dbReference type="Pfam" id="PF01061"/>
    </source>
</evidence>
<keyword evidence="3 6" id="KW-0812">Transmembrane</keyword>
<keyword evidence="8" id="KW-0547">Nucleotide-binding</keyword>
<keyword evidence="2" id="KW-0813">Transport</keyword>
<comment type="caution">
    <text evidence="8">The sequence shown here is derived from an EMBL/GenBank/DDBJ whole genome shotgun (WGS) entry which is preliminary data.</text>
</comment>
<proteinExistence type="predicted"/>
<sequence length="118" mass="13251">MILYASLITTNTYVMLVSSLVPSYITGYAVVTVTTALFFLTCGFFLKRAQIPIYWRWLHYISAIKYPFEAMLTNEFKGSKCYNGPPEDLTPGPLGEIKPSKLHQTSANCTLVEEDVLS</sequence>
<comment type="subcellular location">
    <subcellularLocation>
        <location evidence="1">Membrane</location>
        <topology evidence="1">Multi-pass membrane protein</topology>
    </subcellularLocation>
</comment>
<protein>
    <submittedName>
        <fullName evidence="8">Putative ATP-binding cassette transporter</fullName>
    </submittedName>
</protein>
<feature type="domain" description="ABC-2 type transporter transmembrane" evidence="7">
    <location>
        <begin position="1"/>
        <end position="76"/>
    </location>
</feature>
<keyword evidence="5 6" id="KW-0472">Membrane</keyword>
<evidence type="ECO:0000256" key="4">
    <source>
        <dbReference type="ARBA" id="ARBA00022989"/>
    </source>
</evidence>
<evidence type="ECO:0000256" key="2">
    <source>
        <dbReference type="ARBA" id="ARBA00022448"/>
    </source>
</evidence>
<feature type="transmembrane region" description="Helical" evidence="6">
    <location>
        <begin position="25"/>
        <end position="46"/>
    </location>
</feature>
<dbReference type="InterPro" id="IPR050352">
    <property type="entry name" value="ABCG_transporters"/>
</dbReference>
<evidence type="ECO:0000256" key="3">
    <source>
        <dbReference type="ARBA" id="ARBA00022692"/>
    </source>
</evidence>
<keyword evidence="4 6" id="KW-1133">Transmembrane helix</keyword>
<dbReference type="AlphaFoldDB" id="A0A7J7CKH7"/>
<dbReference type="GO" id="GO:0005524">
    <property type="term" value="F:ATP binding"/>
    <property type="evidence" value="ECO:0007669"/>
    <property type="project" value="UniProtKB-KW"/>
</dbReference>
<dbReference type="Pfam" id="PF01061">
    <property type="entry name" value="ABC2_membrane"/>
    <property type="match status" value="1"/>
</dbReference>
<keyword evidence="8" id="KW-0067">ATP-binding</keyword>
<dbReference type="GO" id="GO:0140359">
    <property type="term" value="F:ABC-type transporter activity"/>
    <property type="evidence" value="ECO:0007669"/>
    <property type="project" value="InterPro"/>
</dbReference>
<dbReference type="InterPro" id="IPR013525">
    <property type="entry name" value="ABC2_TM"/>
</dbReference>
<dbReference type="EMBL" id="JAAARO010000015">
    <property type="protein sequence ID" value="KAF5734575.1"/>
    <property type="molecule type" value="Genomic_DNA"/>
</dbReference>
<dbReference type="GO" id="GO:0016020">
    <property type="term" value="C:membrane"/>
    <property type="evidence" value="ECO:0007669"/>
    <property type="project" value="UniProtKB-SubCell"/>
</dbReference>
<evidence type="ECO:0000313" key="9">
    <source>
        <dbReference type="Proteomes" id="UP000593562"/>
    </source>
</evidence>
<dbReference type="Proteomes" id="UP000593562">
    <property type="component" value="Unassembled WGS sequence"/>
</dbReference>
<evidence type="ECO:0000256" key="5">
    <source>
        <dbReference type="ARBA" id="ARBA00023136"/>
    </source>
</evidence>
<gene>
    <name evidence="8" type="ORF">HS088_TW15G00067</name>
</gene>
<reference evidence="8 9" key="1">
    <citation type="journal article" date="2020" name="Nat. Commun.">
        <title>Genome of Tripterygium wilfordii and identification of cytochrome P450 involved in triptolide biosynthesis.</title>
        <authorList>
            <person name="Tu L."/>
            <person name="Su P."/>
            <person name="Zhang Z."/>
            <person name="Gao L."/>
            <person name="Wang J."/>
            <person name="Hu T."/>
            <person name="Zhou J."/>
            <person name="Zhang Y."/>
            <person name="Zhao Y."/>
            <person name="Liu Y."/>
            <person name="Song Y."/>
            <person name="Tong Y."/>
            <person name="Lu Y."/>
            <person name="Yang J."/>
            <person name="Xu C."/>
            <person name="Jia M."/>
            <person name="Peters R.J."/>
            <person name="Huang L."/>
            <person name="Gao W."/>
        </authorList>
    </citation>
    <scope>NUCLEOTIDE SEQUENCE [LARGE SCALE GENOMIC DNA]</scope>
    <source>
        <strain evidence="9">cv. XIE 37</strain>
        <tissue evidence="8">Leaf</tissue>
    </source>
</reference>
<keyword evidence="9" id="KW-1185">Reference proteome</keyword>
<evidence type="ECO:0000256" key="6">
    <source>
        <dbReference type="SAM" id="Phobius"/>
    </source>
</evidence>
<accession>A0A7J7CKH7</accession>